<dbReference type="AlphaFoldDB" id="A0A1M4Y4X8"/>
<dbReference type="RefSeq" id="WP_073051966.1">
    <property type="nucleotide sequence ID" value="NZ_FQUP01000001.1"/>
</dbReference>
<sequence>MSSDIAAPDRIADLEDRLRAMTIERNEWENRYFALAYERIPARNNTSERAQELLEANNRYLQRARDSEDLVDEMLAALKSLGPILDEIHDKWDQGMKSGNLLIALLDPTLGYRSDISAIHAVIEKAKQAKASP</sequence>
<keyword evidence="3" id="KW-1185">Reference proteome</keyword>
<organism evidence="2 3">
    <name type="scientific">Kaistia soli DSM 19436</name>
    <dbReference type="NCBI Taxonomy" id="1122133"/>
    <lineage>
        <taxon>Bacteria</taxon>
        <taxon>Pseudomonadati</taxon>
        <taxon>Pseudomonadota</taxon>
        <taxon>Alphaproteobacteria</taxon>
        <taxon>Hyphomicrobiales</taxon>
        <taxon>Kaistiaceae</taxon>
        <taxon>Kaistia</taxon>
    </lineage>
</organism>
<proteinExistence type="predicted"/>
<keyword evidence="1" id="KW-0175">Coiled coil</keyword>
<reference evidence="2 3" key="1">
    <citation type="submission" date="2016-11" db="EMBL/GenBank/DDBJ databases">
        <authorList>
            <person name="Jaros S."/>
            <person name="Januszkiewicz K."/>
            <person name="Wedrychowicz H."/>
        </authorList>
    </citation>
    <scope>NUCLEOTIDE SEQUENCE [LARGE SCALE GENOMIC DNA]</scope>
    <source>
        <strain evidence="2 3">DSM 19436</strain>
    </source>
</reference>
<evidence type="ECO:0000313" key="3">
    <source>
        <dbReference type="Proteomes" id="UP000184485"/>
    </source>
</evidence>
<dbReference type="EMBL" id="FQUP01000001">
    <property type="protein sequence ID" value="SHF00811.1"/>
    <property type="molecule type" value="Genomic_DNA"/>
</dbReference>
<gene>
    <name evidence="2" type="ORF">SAMN02745157_1426</name>
</gene>
<name>A0A1M4Y4X8_9HYPH</name>
<evidence type="ECO:0000256" key="1">
    <source>
        <dbReference type="SAM" id="Coils"/>
    </source>
</evidence>
<feature type="coiled-coil region" evidence="1">
    <location>
        <begin position="11"/>
        <end position="70"/>
    </location>
</feature>
<evidence type="ECO:0000313" key="2">
    <source>
        <dbReference type="EMBL" id="SHF00811.1"/>
    </source>
</evidence>
<accession>A0A1M4Y4X8</accession>
<dbReference type="Proteomes" id="UP000184485">
    <property type="component" value="Unassembled WGS sequence"/>
</dbReference>
<protein>
    <submittedName>
        <fullName evidence="2">Uncharacterized protein</fullName>
    </submittedName>
</protein>
<dbReference type="STRING" id="1122133.SAMN02745157_1426"/>